<proteinExistence type="inferred from homology"/>
<comment type="similarity">
    <text evidence="2">Belongs to the TsaE family.</text>
</comment>
<dbReference type="Pfam" id="PF02367">
    <property type="entry name" value="TsaE"/>
    <property type="match status" value="1"/>
</dbReference>
<dbReference type="GO" id="GO:0046872">
    <property type="term" value="F:metal ion binding"/>
    <property type="evidence" value="ECO:0007669"/>
    <property type="project" value="UniProtKB-KW"/>
</dbReference>
<dbReference type="EMBL" id="FQ377874">
    <property type="protein sequence ID" value="CBW53959.1"/>
    <property type="molecule type" value="Genomic_DNA"/>
</dbReference>
<evidence type="ECO:0000256" key="10">
    <source>
        <dbReference type="ARBA" id="ARBA00032441"/>
    </source>
</evidence>
<dbReference type="SUPFAM" id="SSF52540">
    <property type="entry name" value="P-loop containing nucleoside triphosphate hydrolases"/>
    <property type="match status" value="1"/>
</dbReference>
<dbReference type="InterPro" id="IPR027417">
    <property type="entry name" value="P-loop_NTPase"/>
</dbReference>
<dbReference type="Proteomes" id="UP000010103">
    <property type="component" value="Chromosome"/>
</dbReference>
<dbReference type="GO" id="GO:0002949">
    <property type="term" value="P:tRNA threonylcarbamoyladenosine modification"/>
    <property type="evidence" value="ECO:0007669"/>
    <property type="project" value="InterPro"/>
</dbReference>
<accession>F4MPC7</accession>
<dbReference type="HOGENOM" id="CLU_087829_5_2_14"/>
<dbReference type="AlphaFoldDB" id="F4MPC7"/>
<evidence type="ECO:0000256" key="2">
    <source>
        <dbReference type="ARBA" id="ARBA00007599"/>
    </source>
</evidence>
<dbReference type="Gene3D" id="3.40.50.300">
    <property type="entry name" value="P-loop containing nucleotide triphosphate hydrolases"/>
    <property type="match status" value="1"/>
</dbReference>
<organism evidence="11 12">
    <name type="scientific">Mycoplasma mycoides subsp. capri LC str. 95010</name>
    <dbReference type="NCBI Taxonomy" id="862259"/>
    <lineage>
        <taxon>Bacteria</taxon>
        <taxon>Bacillati</taxon>
        <taxon>Mycoplasmatota</taxon>
        <taxon>Mollicutes</taxon>
        <taxon>Mycoplasmataceae</taxon>
        <taxon>Mycoplasma</taxon>
    </lineage>
</organism>
<name>F4MPC7_MYCML</name>
<evidence type="ECO:0000256" key="5">
    <source>
        <dbReference type="ARBA" id="ARBA00022694"/>
    </source>
</evidence>
<dbReference type="KEGG" id="mml:MLC_2310"/>
<keyword evidence="6" id="KW-0479">Metal-binding</keyword>
<dbReference type="GO" id="GO:0005524">
    <property type="term" value="F:ATP binding"/>
    <property type="evidence" value="ECO:0007669"/>
    <property type="project" value="UniProtKB-KW"/>
</dbReference>
<keyword evidence="8" id="KW-0067">ATP-binding</keyword>
<dbReference type="PANTHER" id="PTHR33540">
    <property type="entry name" value="TRNA THREONYLCARBAMOYLADENOSINE BIOSYNTHESIS PROTEIN TSAE"/>
    <property type="match status" value="1"/>
</dbReference>
<keyword evidence="7" id="KW-0547">Nucleotide-binding</keyword>
<reference evidence="12" key="2">
    <citation type="journal article" date="2011" name="BMC Genomics">
        <title>Mycoplasma mycoides, from mycoides Small Colony to capri. A microevolutionary perspective.</title>
        <authorList>
            <person name="Thiaucourt F."/>
            <person name="Manso-Silvan L."/>
            <person name="Salah W."/>
            <person name="Barbe V."/>
            <person name="Berger A."/>
            <person name="Jacob D."/>
            <person name="Breton M."/>
            <person name="Dupuy V."/>
            <person name="Lomenech A.M."/>
            <person name="Blanchard A."/>
            <person name="Sirand-Pugnet P."/>
        </authorList>
    </citation>
    <scope>NUCLEOTIDE SEQUENCE [LARGE SCALE GENOMIC DNA]</scope>
    <source>
        <strain evidence="12">95010</strain>
    </source>
</reference>
<gene>
    <name evidence="11" type="ORF">MLC_2310</name>
</gene>
<dbReference type="PANTHER" id="PTHR33540:SF2">
    <property type="entry name" value="TRNA THREONYLCARBAMOYLADENOSINE BIOSYNTHESIS PROTEIN TSAE"/>
    <property type="match status" value="1"/>
</dbReference>
<keyword evidence="5" id="KW-0819">tRNA processing</keyword>
<evidence type="ECO:0000313" key="12">
    <source>
        <dbReference type="Proteomes" id="UP000010103"/>
    </source>
</evidence>
<evidence type="ECO:0000256" key="1">
    <source>
        <dbReference type="ARBA" id="ARBA00004496"/>
    </source>
</evidence>
<evidence type="ECO:0000256" key="7">
    <source>
        <dbReference type="ARBA" id="ARBA00022741"/>
    </source>
</evidence>
<comment type="subcellular location">
    <subcellularLocation>
        <location evidence="1">Cytoplasm</location>
    </subcellularLocation>
</comment>
<dbReference type="InterPro" id="IPR003442">
    <property type="entry name" value="T6A_TsaE"/>
</dbReference>
<evidence type="ECO:0000256" key="9">
    <source>
        <dbReference type="ARBA" id="ARBA00022842"/>
    </source>
</evidence>
<sequence length="142" mass="16831">MRLYMKVKVNNLEQTYKIAKKIKKIIQNQKIPFYILLKGDLGAGKTTFTKALLEQFNIKDNITSPSFVIMNQYFIDDLKINHMDAYRLNNDSEIEMYLDEFLDGLNIIEWYENLDLDLNAINKLIIEIKIIDENQRLFFIGE</sequence>
<dbReference type="SMR" id="F4MPC7"/>
<keyword evidence="9" id="KW-0460">Magnesium</keyword>
<protein>
    <recommendedName>
        <fullName evidence="3">tRNA threonylcarbamoyladenosine biosynthesis protein TsaE</fullName>
    </recommendedName>
    <alternativeName>
        <fullName evidence="10">t(6)A37 threonylcarbamoyladenosine biosynthesis protein TsaE</fullName>
    </alternativeName>
</protein>
<dbReference type="NCBIfam" id="TIGR00150">
    <property type="entry name" value="T6A_YjeE"/>
    <property type="match status" value="1"/>
</dbReference>
<evidence type="ECO:0000313" key="11">
    <source>
        <dbReference type="EMBL" id="CBW53959.1"/>
    </source>
</evidence>
<dbReference type="GO" id="GO:0005737">
    <property type="term" value="C:cytoplasm"/>
    <property type="evidence" value="ECO:0007669"/>
    <property type="project" value="UniProtKB-SubCell"/>
</dbReference>
<evidence type="ECO:0000256" key="4">
    <source>
        <dbReference type="ARBA" id="ARBA00022490"/>
    </source>
</evidence>
<evidence type="ECO:0000256" key="3">
    <source>
        <dbReference type="ARBA" id="ARBA00019010"/>
    </source>
</evidence>
<evidence type="ECO:0000256" key="6">
    <source>
        <dbReference type="ARBA" id="ARBA00022723"/>
    </source>
</evidence>
<dbReference type="OrthoDB" id="9815896at2"/>
<keyword evidence="4" id="KW-0963">Cytoplasm</keyword>
<evidence type="ECO:0000256" key="8">
    <source>
        <dbReference type="ARBA" id="ARBA00022840"/>
    </source>
</evidence>
<reference evidence="12" key="1">
    <citation type="journal article" date="2011" name="BMC Genomics">
        <title>Mycoplasma mycoides, from "mycoides Small Colony" to "capri". A microevolutionary perspective.</title>
        <authorList>
            <person name="Thiaucourt F."/>
            <person name="Manso-Silvan L."/>
            <person name="Salah W."/>
            <person name="Barbe V."/>
            <person name="Berger A."/>
            <person name="Jacob D."/>
            <person name="Breton M."/>
            <person name="Dupuy V."/>
            <person name="Lomenech A.M."/>
            <person name="Blanchard A."/>
            <person name="Sirand-Pugnet P."/>
        </authorList>
    </citation>
    <scope>NUCLEOTIDE SEQUENCE [LARGE SCALE GENOMIC DNA]</scope>
    <source>
        <strain evidence="12">95010</strain>
    </source>
</reference>